<protein>
    <submittedName>
        <fullName evidence="1">Uncharacterized protein</fullName>
    </submittedName>
</protein>
<reference evidence="2" key="1">
    <citation type="submission" date="2013-10" db="EMBL/GenBank/DDBJ databases">
        <title>Genome sequencing of Onchocerca volvulus.</title>
        <authorList>
            <person name="Cotton J."/>
            <person name="Tsai J."/>
            <person name="Stanley E."/>
            <person name="Tracey A."/>
            <person name="Holroyd N."/>
            <person name="Lustigman S."/>
            <person name="Berriman M."/>
        </authorList>
    </citation>
    <scope>NUCLEOTIDE SEQUENCE</scope>
</reference>
<accession>A0A8R1XW10</accession>
<dbReference type="Proteomes" id="UP000024404">
    <property type="component" value="Unassembled WGS sequence"/>
</dbReference>
<evidence type="ECO:0000313" key="1">
    <source>
        <dbReference type="EnsemblMetazoa" id="OVOC3372.1"/>
    </source>
</evidence>
<proteinExistence type="predicted"/>
<organism evidence="1 2">
    <name type="scientific">Onchocerca volvulus</name>
    <dbReference type="NCBI Taxonomy" id="6282"/>
    <lineage>
        <taxon>Eukaryota</taxon>
        <taxon>Metazoa</taxon>
        <taxon>Ecdysozoa</taxon>
        <taxon>Nematoda</taxon>
        <taxon>Chromadorea</taxon>
        <taxon>Rhabditida</taxon>
        <taxon>Spirurina</taxon>
        <taxon>Spiruromorpha</taxon>
        <taxon>Filarioidea</taxon>
        <taxon>Onchocercidae</taxon>
        <taxon>Onchocerca</taxon>
    </lineage>
</organism>
<dbReference type="AlphaFoldDB" id="A0A8R1XW10"/>
<sequence length="62" mass="7410">MRSGTFLNESLVCFRSYFTHAYIFWKFIPLKKMDCFWLPTALYLMDDQALSTILFSSIKENE</sequence>
<evidence type="ECO:0000313" key="2">
    <source>
        <dbReference type="Proteomes" id="UP000024404"/>
    </source>
</evidence>
<keyword evidence="2" id="KW-1185">Reference proteome</keyword>
<reference evidence="1" key="2">
    <citation type="submission" date="2022-06" db="UniProtKB">
        <authorList>
            <consortium name="EnsemblMetazoa"/>
        </authorList>
    </citation>
    <scope>IDENTIFICATION</scope>
</reference>
<dbReference type="EMBL" id="CMVM020000092">
    <property type="status" value="NOT_ANNOTATED_CDS"/>
    <property type="molecule type" value="Genomic_DNA"/>
</dbReference>
<dbReference type="EnsemblMetazoa" id="OVOC3372.1">
    <property type="protein sequence ID" value="OVOC3372.1"/>
    <property type="gene ID" value="WBGene00240181"/>
</dbReference>
<name>A0A8R1XW10_ONCVO</name>